<comment type="caution">
    <text evidence="1">The sequence shown here is derived from an EMBL/GenBank/DDBJ whole genome shotgun (WGS) entry which is preliminary data.</text>
</comment>
<evidence type="ECO:0000313" key="1">
    <source>
        <dbReference type="EMBL" id="GAH34022.1"/>
    </source>
</evidence>
<organism evidence="1">
    <name type="scientific">marine sediment metagenome</name>
    <dbReference type="NCBI Taxonomy" id="412755"/>
    <lineage>
        <taxon>unclassified sequences</taxon>
        <taxon>metagenomes</taxon>
        <taxon>ecological metagenomes</taxon>
    </lineage>
</organism>
<feature type="non-terminal residue" evidence="1">
    <location>
        <position position="1"/>
    </location>
</feature>
<protein>
    <submittedName>
        <fullName evidence="1">Uncharacterized protein</fullName>
    </submittedName>
</protein>
<dbReference type="EMBL" id="BARU01014549">
    <property type="protein sequence ID" value="GAH34022.1"/>
    <property type="molecule type" value="Genomic_DNA"/>
</dbReference>
<proteinExistence type="predicted"/>
<name>X1ENA0_9ZZZZ</name>
<reference evidence="1" key="1">
    <citation type="journal article" date="2014" name="Front. Microbiol.">
        <title>High frequency of phylogenetically diverse reductive dehalogenase-homologous genes in deep subseafloor sedimentary metagenomes.</title>
        <authorList>
            <person name="Kawai M."/>
            <person name="Futagami T."/>
            <person name="Toyoda A."/>
            <person name="Takaki Y."/>
            <person name="Nishi S."/>
            <person name="Hori S."/>
            <person name="Arai W."/>
            <person name="Tsubouchi T."/>
            <person name="Morono Y."/>
            <person name="Uchiyama I."/>
            <person name="Ito T."/>
            <person name="Fujiyama A."/>
            <person name="Inagaki F."/>
            <person name="Takami H."/>
        </authorList>
    </citation>
    <scope>NUCLEOTIDE SEQUENCE</scope>
    <source>
        <strain evidence="1">Expedition CK06-06</strain>
    </source>
</reference>
<dbReference type="AlphaFoldDB" id="X1ENA0"/>
<accession>X1ENA0</accession>
<sequence>YMFSLPIDERQQLAQAVGIDLRIQLANEVRADAKKLPGHSRQPSNTRNLLGRLHKSFLLRNEKAIDAVLEKTKDAKNEGNGESS</sequence>
<gene>
    <name evidence="1" type="ORF">S03H2_25605</name>
</gene>